<dbReference type="SUPFAM" id="SSF47384">
    <property type="entry name" value="Homodimeric domain of signal transducing histidine kinase"/>
    <property type="match status" value="1"/>
</dbReference>
<evidence type="ECO:0000256" key="6">
    <source>
        <dbReference type="ARBA" id="ARBA00022679"/>
    </source>
</evidence>
<comment type="subcellular location">
    <subcellularLocation>
        <location evidence="2">Cell membrane</location>
        <topology evidence="2">Multi-pass membrane protein</topology>
    </subcellularLocation>
</comment>
<dbReference type="RefSeq" id="WP_173909605.1">
    <property type="nucleotide sequence ID" value="NZ_BAAAGO010000018.1"/>
</dbReference>
<dbReference type="AlphaFoldDB" id="A0A2N9JFM7"/>
<keyword evidence="19" id="KW-1185">Reference proteome</keyword>
<reference evidence="18 19" key="1">
    <citation type="submission" date="2018-02" db="EMBL/GenBank/DDBJ databases">
        <authorList>
            <person name="Cohen D.B."/>
            <person name="Kent A.D."/>
        </authorList>
    </citation>
    <scope>NUCLEOTIDE SEQUENCE [LARGE SCALE GENOMIC DNA]</scope>
    <source>
        <strain evidence="18">1</strain>
    </source>
</reference>
<evidence type="ECO:0000313" key="18">
    <source>
        <dbReference type="EMBL" id="SPD86298.1"/>
    </source>
</evidence>
<dbReference type="CDD" id="cd00075">
    <property type="entry name" value="HATPase"/>
    <property type="match status" value="1"/>
</dbReference>
<dbReference type="Pfam" id="PF00672">
    <property type="entry name" value="HAMP"/>
    <property type="match status" value="1"/>
</dbReference>
<dbReference type="FunFam" id="3.30.565.10:FF:000013">
    <property type="entry name" value="Two-component sensor histidine kinase"/>
    <property type="match status" value="1"/>
</dbReference>
<dbReference type="GO" id="GO:0000155">
    <property type="term" value="F:phosphorelay sensor kinase activity"/>
    <property type="evidence" value="ECO:0007669"/>
    <property type="project" value="InterPro"/>
</dbReference>
<dbReference type="GO" id="GO:0005886">
    <property type="term" value="C:plasma membrane"/>
    <property type="evidence" value="ECO:0007669"/>
    <property type="project" value="UniProtKB-SubCell"/>
</dbReference>
<dbReference type="Gene3D" id="1.10.287.130">
    <property type="match status" value="1"/>
</dbReference>
<evidence type="ECO:0000256" key="11">
    <source>
        <dbReference type="ARBA" id="ARBA00022989"/>
    </source>
</evidence>
<dbReference type="Pfam" id="PF00512">
    <property type="entry name" value="HisKA"/>
    <property type="match status" value="1"/>
</dbReference>
<feature type="transmembrane region" description="Helical" evidence="15">
    <location>
        <begin position="21"/>
        <end position="43"/>
    </location>
</feature>
<dbReference type="SMART" id="SM00304">
    <property type="entry name" value="HAMP"/>
    <property type="match status" value="1"/>
</dbReference>
<keyword evidence="13 15" id="KW-0472">Membrane</keyword>
<dbReference type="FunFam" id="1.10.287.130:FF:000010">
    <property type="entry name" value="Two-component sensor histidine kinase"/>
    <property type="match status" value="1"/>
</dbReference>
<feature type="domain" description="HAMP" evidence="17">
    <location>
        <begin position="214"/>
        <end position="266"/>
    </location>
</feature>
<keyword evidence="12" id="KW-0902">Two-component regulatory system</keyword>
<comment type="catalytic activity">
    <reaction evidence="1">
        <text>ATP + protein L-histidine = ADP + protein N-phospho-L-histidine.</text>
        <dbReference type="EC" id="2.7.13.3"/>
    </reaction>
</comment>
<dbReference type="InterPro" id="IPR003594">
    <property type="entry name" value="HATPase_dom"/>
</dbReference>
<evidence type="ECO:0000256" key="12">
    <source>
        <dbReference type="ARBA" id="ARBA00023012"/>
    </source>
</evidence>
<evidence type="ECO:0000256" key="9">
    <source>
        <dbReference type="ARBA" id="ARBA00022777"/>
    </source>
</evidence>
<dbReference type="PANTHER" id="PTHR43547">
    <property type="entry name" value="TWO-COMPONENT HISTIDINE KINASE"/>
    <property type="match status" value="1"/>
</dbReference>
<dbReference type="InterPro" id="IPR005467">
    <property type="entry name" value="His_kinase_dom"/>
</dbReference>
<dbReference type="PROSITE" id="PS50109">
    <property type="entry name" value="HIS_KIN"/>
    <property type="match status" value="1"/>
</dbReference>
<dbReference type="PROSITE" id="PS50885">
    <property type="entry name" value="HAMP"/>
    <property type="match status" value="1"/>
</dbReference>
<feature type="domain" description="Histidine kinase" evidence="16">
    <location>
        <begin position="281"/>
        <end position="497"/>
    </location>
</feature>
<dbReference type="Gene3D" id="6.10.340.10">
    <property type="match status" value="1"/>
</dbReference>
<keyword evidence="7 15" id="KW-0812">Transmembrane</keyword>
<dbReference type="EMBL" id="LT985188">
    <property type="protein sequence ID" value="SPD86298.1"/>
    <property type="molecule type" value="Genomic_DNA"/>
</dbReference>
<gene>
    <name evidence="18" type="primary">mtrB</name>
    <name evidence="18" type="ORF">MPLG2_1262</name>
</gene>
<evidence type="ECO:0000313" key="19">
    <source>
        <dbReference type="Proteomes" id="UP000238164"/>
    </source>
</evidence>
<name>A0A2N9JFM7_9ACTN</name>
<keyword evidence="11 15" id="KW-1133">Transmembrane helix</keyword>
<dbReference type="EC" id="2.7.13.3" evidence="3"/>
<organism evidence="18 19">
    <name type="scientific">Micropruina glycogenica</name>
    <dbReference type="NCBI Taxonomy" id="75385"/>
    <lineage>
        <taxon>Bacteria</taxon>
        <taxon>Bacillati</taxon>
        <taxon>Actinomycetota</taxon>
        <taxon>Actinomycetes</taxon>
        <taxon>Propionibacteriales</taxon>
        <taxon>Nocardioidaceae</taxon>
        <taxon>Micropruina</taxon>
    </lineage>
</organism>
<dbReference type="KEGG" id="mgg:MPLG2_1262"/>
<evidence type="ECO:0000256" key="15">
    <source>
        <dbReference type="SAM" id="Phobius"/>
    </source>
</evidence>
<dbReference type="InterPro" id="IPR036097">
    <property type="entry name" value="HisK_dim/P_sf"/>
</dbReference>
<feature type="transmembrane region" description="Helical" evidence="15">
    <location>
        <begin position="195"/>
        <end position="217"/>
    </location>
</feature>
<evidence type="ECO:0000256" key="1">
    <source>
        <dbReference type="ARBA" id="ARBA00000085"/>
    </source>
</evidence>
<evidence type="ECO:0000256" key="7">
    <source>
        <dbReference type="ARBA" id="ARBA00022692"/>
    </source>
</evidence>
<dbReference type="SMART" id="SM00388">
    <property type="entry name" value="HisKA"/>
    <property type="match status" value="1"/>
</dbReference>
<dbReference type="CDD" id="cd00082">
    <property type="entry name" value="HisKA"/>
    <property type="match status" value="1"/>
</dbReference>
<evidence type="ECO:0000256" key="14">
    <source>
        <dbReference type="ARBA" id="ARBA00035305"/>
    </source>
</evidence>
<evidence type="ECO:0000259" key="17">
    <source>
        <dbReference type="PROSITE" id="PS50885"/>
    </source>
</evidence>
<accession>A0A2N9JFM7</accession>
<dbReference type="PANTHER" id="PTHR43547:SF2">
    <property type="entry name" value="HYBRID SIGNAL TRANSDUCTION HISTIDINE KINASE C"/>
    <property type="match status" value="1"/>
</dbReference>
<dbReference type="SMART" id="SM00387">
    <property type="entry name" value="HATPase_c"/>
    <property type="match status" value="1"/>
</dbReference>
<keyword evidence="5" id="KW-0597">Phosphoprotein</keyword>
<keyword evidence="9 18" id="KW-0418">Kinase</keyword>
<dbReference type="InterPro" id="IPR036890">
    <property type="entry name" value="HATPase_C_sf"/>
</dbReference>
<evidence type="ECO:0000256" key="2">
    <source>
        <dbReference type="ARBA" id="ARBA00004651"/>
    </source>
</evidence>
<evidence type="ECO:0000256" key="10">
    <source>
        <dbReference type="ARBA" id="ARBA00022840"/>
    </source>
</evidence>
<dbReference type="SUPFAM" id="SSF158472">
    <property type="entry name" value="HAMP domain-like"/>
    <property type="match status" value="1"/>
</dbReference>
<sequence>MTAAGEQAPARRTPWSRSLPFRVVVTTLVAALTILAATGWFLMDQSSRGIIDGKKQSSLAEASVVIDGMQRDLRTLNLRQASINEGLTQLARDAAYRGSVGNQYYVVVAGPVSDIGSAGLDYASVPESLRRAVVAADGLYSTPTSISFTDTRPTVPGLAIGSALTAPGGTRYPVYFLFTNQPEAETLAVVQRATVVAGLIVLVGVVAVVWLIALQVLRPIRAARLAAERLAAGHLDDRMAVVGTEDLASLARSMNRMAGELDRKITELEELSTVQQQFVSDVSHELRTPLTTVRMAADLLYGRRQEFDALAARSTELLSSEVDHFETLLTDLLEISRFDAGAAELNLDEIDLGQIAAEELRAQGRLADTYGTPLVLDAPEPCVAEVDARRIRRILRNLITNAIEHGEGRTIVVHVRGDDAAVAVAVRDHGVGFSAAQAHQVFNRFWRADPARRRTVGGTGLGLSIAMEDARLHGGWLNAWGRPGQGAQFRLTVPRRAGESVLSSPWPVVPDDAEVPA</sequence>
<dbReference type="InterPro" id="IPR003661">
    <property type="entry name" value="HisK_dim/P_dom"/>
</dbReference>
<keyword evidence="6 18" id="KW-0808">Transferase</keyword>
<evidence type="ECO:0000256" key="5">
    <source>
        <dbReference type="ARBA" id="ARBA00022553"/>
    </source>
</evidence>
<dbReference type="InterPro" id="IPR004358">
    <property type="entry name" value="Sig_transdc_His_kin-like_C"/>
</dbReference>
<dbReference type="PRINTS" id="PR00344">
    <property type="entry name" value="BCTRLSENSOR"/>
</dbReference>
<dbReference type="Pfam" id="PF02518">
    <property type="entry name" value="HATPase_c"/>
    <property type="match status" value="1"/>
</dbReference>
<keyword evidence="10" id="KW-0067">ATP-binding</keyword>
<evidence type="ECO:0000256" key="4">
    <source>
        <dbReference type="ARBA" id="ARBA00022475"/>
    </source>
</evidence>
<dbReference type="NCBIfam" id="NF040691">
    <property type="entry name" value="MtrAB_MtrB"/>
    <property type="match status" value="1"/>
</dbReference>
<protein>
    <recommendedName>
        <fullName evidence="14">Sensor histidine kinase MtrB</fullName>
        <ecNumber evidence="3">2.7.13.3</ecNumber>
    </recommendedName>
</protein>
<evidence type="ECO:0000259" key="16">
    <source>
        <dbReference type="PROSITE" id="PS50109"/>
    </source>
</evidence>
<keyword evidence="4" id="KW-1003">Cell membrane</keyword>
<evidence type="ECO:0000256" key="13">
    <source>
        <dbReference type="ARBA" id="ARBA00023136"/>
    </source>
</evidence>
<proteinExistence type="predicted"/>
<evidence type="ECO:0000256" key="8">
    <source>
        <dbReference type="ARBA" id="ARBA00022741"/>
    </source>
</evidence>
<dbReference type="InterPro" id="IPR047669">
    <property type="entry name" value="MtrAB_MtrB"/>
</dbReference>
<dbReference type="GO" id="GO:0005524">
    <property type="term" value="F:ATP binding"/>
    <property type="evidence" value="ECO:0007669"/>
    <property type="project" value="UniProtKB-KW"/>
</dbReference>
<dbReference type="SUPFAM" id="SSF55874">
    <property type="entry name" value="ATPase domain of HSP90 chaperone/DNA topoisomerase II/histidine kinase"/>
    <property type="match status" value="1"/>
</dbReference>
<dbReference type="Proteomes" id="UP000238164">
    <property type="component" value="Chromosome 1"/>
</dbReference>
<keyword evidence="8" id="KW-0547">Nucleotide-binding</keyword>
<dbReference type="Gene3D" id="3.30.565.10">
    <property type="entry name" value="Histidine kinase-like ATPase, C-terminal domain"/>
    <property type="match status" value="1"/>
</dbReference>
<evidence type="ECO:0000256" key="3">
    <source>
        <dbReference type="ARBA" id="ARBA00012438"/>
    </source>
</evidence>
<dbReference type="InterPro" id="IPR003660">
    <property type="entry name" value="HAMP_dom"/>
</dbReference>